<evidence type="ECO:0000256" key="4">
    <source>
        <dbReference type="ARBA" id="ARBA00023139"/>
    </source>
</evidence>
<protein>
    <submittedName>
        <fullName evidence="7">Carbohydrate ABC transporter substrate-binding protein, CUT1 family</fullName>
    </submittedName>
</protein>
<evidence type="ECO:0000256" key="6">
    <source>
        <dbReference type="SAM" id="SignalP"/>
    </source>
</evidence>
<dbReference type="PROSITE" id="PS51257">
    <property type="entry name" value="PROKAR_LIPOPROTEIN"/>
    <property type="match status" value="1"/>
</dbReference>
<evidence type="ECO:0000256" key="5">
    <source>
        <dbReference type="ARBA" id="ARBA00023288"/>
    </source>
</evidence>
<dbReference type="InterPro" id="IPR006311">
    <property type="entry name" value="TAT_signal"/>
</dbReference>
<evidence type="ECO:0000313" key="8">
    <source>
        <dbReference type="Proteomes" id="UP000198215"/>
    </source>
</evidence>
<dbReference type="OrthoDB" id="366726at2"/>
<dbReference type="RefSeq" id="WP_088979017.1">
    <property type="nucleotide sequence ID" value="NZ_LT607753.1"/>
</dbReference>
<proteinExistence type="predicted"/>
<reference evidence="8" key="1">
    <citation type="submission" date="2016-06" db="EMBL/GenBank/DDBJ databases">
        <authorList>
            <person name="Varghese N."/>
            <person name="Submissions Spin"/>
        </authorList>
    </citation>
    <scope>NUCLEOTIDE SEQUENCE [LARGE SCALE GENOMIC DNA]</scope>
    <source>
        <strain evidence="8">DSM 45161</strain>
    </source>
</reference>
<evidence type="ECO:0000256" key="3">
    <source>
        <dbReference type="ARBA" id="ARBA00023136"/>
    </source>
</evidence>
<keyword evidence="4" id="KW-0564">Palmitate</keyword>
<dbReference type="PROSITE" id="PS51318">
    <property type="entry name" value="TAT"/>
    <property type="match status" value="1"/>
</dbReference>
<dbReference type="InterPro" id="IPR050490">
    <property type="entry name" value="Bact_solute-bd_prot1"/>
</dbReference>
<feature type="chain" id="PRO_5038879855" evidence="6">
    <location>
        <begin position="28"/>
        <end position="426"/>
    </location>
</feature>
<dbReference type="Proteomes" id="UP000198215">
    <property type="component" value="Chromosome I"/>
</dbReference>
<keyword evidence="8" id="KW-1185">Reference proteome</keyword>
<dbReference type="InterPro" id="IPR006059">
    <property type="entry name" value="SBP"/>
</dbReference>
<keyword evidence="1" id="KW-1003">Cell membrane</keyword>
<feature type="signal peptide" evidence="6">
    <location>
        <begin position="1"/>
        <end position="27"/>
    </location>
</feature>
<dbReference type="SUPFAM" id="SSF53850">
    <property type="entry name" value="Periplasmic binding protein-like II"/>
    <property type="match status" value="1"/>
</dbReference>
<dbReference type="AlphaFoldDB" id="A0A1C5K2E7"/>
<keyword evidence="3" id="KW-0472">Membrane</keyword>
<name>A0A1C5K2E7_9ACTN</name>
<accession>A0A1C5K2E7</accession>
<dbReference type="Gene3D" id="3.40.190.10">
    <property type="entry name" value="Periplasmic binding protein-like II"/>
    <property type="match status" value="1"/>
</dbReference>
<evidence type="ECO:0000256" key="2">
    <source>
        <dbReference type="ARBA" id="ARBA00022729"/>
    </source>
</evidence>
<evidence type="ECO:0000313" key="7">
    <source>
        <dbReference type="EMBL" id="SCG76699.1"/>
    </source>
</evidence>
<dbReference type="PANTHER" id="PTHR43649">
    <property type="entry name" value="ARABINOSE-BINDING PROTEIN-RELATED"/>
    <property type="match status" value="1"/>
</dbReference>
<evidence type="ECO:0000256" key="1">
    <source>
        <dbReference type="ARBA" id="ARBA00022475"/>
    </source>
</evidence>
<organism evidence="7 8">
    <name type="scientific">Micromonospora coxensis</name>
    <dbReference type="NCBI Taxonomy" id="356852"/>
    <lineage>
        <taxon>Bacteria</taxon>
        <taxon>Bacillati</taxon>
        <taxon>Actinomycetota</taxon>
        <taxon>Actinomycetes</taxon>
        <taxon>Micromonosporales</taxon>
        <taxon>Micromonosporaceae</taxon>
        <taxon>Micromonospora</taxon>
    </lineage>
</organism>
<keyword evidence="2 6" id="KW-0732">Signal</keyword>
<dbReference type="EMBL" id="LT607753">
    <property type="protein sequence ID" value="SCG76699.1"/>
    <property type="molecule type" value="Genomic_DNA"/>
</dbReference>
<keyword evidence="5" id="KW-0449">Lipoprotein</keyword>
<dbReference type="Pfam" id="PF13416">
    <property type="entry name" value="SBP_bac_8"/>
    <property type="match status" value="1"/>
</dbReference>
<dbReference type="PANTHER" id="PTHR43649:SF33">
    <property type="entry name" value="POLYGALACTURONAN_RHAMNOGALACTURONAN-BINDING PROTEIN YTCQ"/>
    <property type="match status" value="1"/>
</dbReference>
<gene>
    <name evidence="7" type="ORF">GA0070614_5987</name>
</gene>
<sequence length="426" mass="45746">MSAILSRRTLLRALGAGAGVAALSACASRGAAPAAGDKAAKEINFYNWSMSEEANKPAWEKLLAAYQSKQPDVKIAPVVYPWTGFLEPMLLAARNGQTFGALQMPIDQLTTFASLGVLEDLGDLAKKNDYTPATLLIAQANGQQVALPHYSGAIGMFVNQTWLDRIGVKDVPATVTEFESLLTELKKATGKAPYLGSTKDPALKDLIPWMWTFGSTVYADGRVQVNDEGGVRALEWYKGLLDKGLILRDISRTESRVIFGRGDAALYDDATLARQFLLAAPKGKEVAAVTRPVSRPVLTAGDKPQAMSHGHCVAVFKGKGAETGRQFAEYLTADPDSLKTFFEGTSLPPAATKALQSPWFTADTYQMDFAEKVTRTASADPFWVLPNFAQVEKVLTDAIGSVLAGREKAKPALDAAASAMQALIKK</sequence>